<dbReference type="EMBL" id="JBIMZQ010000021">
    <property type="protein sequence ID" value="KAL3665233.1"/>
    <property type="molecule type" value="Genomic_DNA"/>
</dbReference>
<reference evidence="6 7" key="1">
    <citation type="submission" date="2024-09" db="EMBL/GenBank/DDBJ databases">
        <title>Genome sequencing and assembly of Phytophthora oleae, isolate VK10A, causative agent of rot of olive drupes.</title>
        <authorList>
            <person name="Conti Taguali S."/>
            <person name="Riolo M."/>
            <person name="La Spada F."/>
            <person name="Cacciola S.O."/>
            <person name="Dionisio G."/>
        </authorList>
    </citation>
    <scope>NUCLEOTIDE SEQUENCE [LARGE SCALE GENOMIC DNA]</scope>
    <source>
        <strain evidence="6 7">VK10A</strain>
    </source>
</reference>
<dbReference type="AlphaFoldDB" id="A0ABD3FER7"/>
<comment type="function">
    <text evidence="5">Effector that suppresses plant defense responses during pathogen infection.</text>
</comment>
<keyword evidence="4 5" id="KW-0732">Signal</keyword>
<dbReference type="Pfam" id="PF16810">
    <property type="entry name" value="RXLR"/>
    <property type="match status" value="1"/>
</dbReference>
<proteinExistence type="inferred from homology"/>
<dbReference type="Proteomes" id="UP001632037">
    <property type="component" value="Unassembled WGS sequence"/>
</dbReference>
<comment type="caution">
    <text evidence="6">The sequence shown here is derived from an EMBL/GenBank/DDBJ whole genome shotgun (WGS) entry which is preliminary data.</text>
</comment>
<comment type="subcellular location">
    <subcellularLocation>
        <location evidence="1 5">Secreted</location>
    </subcellularLocation>
</comment>
<feature type="chain" id="PRO_5044525956" description="RxLR effector protein" evidence="5">
    <location>
        <begin position="24"/>
        <end position="127"/>
    </location>
</feature>
<sequence length="127" mass="13766">MRTTYFFLLAAVTVLASVIDASAATTGAGVAKVASNEAAPSIGSVQATRFLRKRKAQHNEDTESEERNGLAVLQGLKSTFEKVADMPFDIAWHHLQGMGLSWAKRSALLDLHKLSAKDREAVLKLIT</sequence>
<evidence type="ECO:0000256" key="1">
    <source>
        <dbReference type="ARBA" id="ARBA00004613"/>
    </source>
</evidence>
<keyword evidence="3 5" id="KW-0964">Secreted</keyword>
<comment type="domain">
    <text evidence="5">The RxLR-dEER motif acts to carry the protein into the host cell cytoplasm through binding to cell surface phosphatidylinositol-3-phosphate.</text>
</comment>
<evidence type="ECO:0000313" key="6">
    <source>
        <dbReference type="EMBL" id="KAL3665233.1"/>
    </source>
</evidence>
<evidence type="ECO:0000256" key="3">
    <source>
        <dbReference type="ARBA" id="ARBA00022525"/>
    </source>
</evidence>
<feature type="signal peptide" evidence="5">
    <location>
        <begin position="1"/>
        <end position="23"/>
    </location>
</feature>
<protein>
    <recommendedName>
        <fullName evidence="5">RxLR effector protein</fullName>
    </recommendedName>
</protein>
<evidence type="ECO:0000256" key="2">
    <source>
        <dbReference type="ARBA" id="ARBA00010400"/>
    </source>
</evidence>
<keyword evidence="7" id="KW-1185">Reference proteome</keyword>
<name>A0ABD3FER7_9STRA</name>
<dbReference type="GO" id="GO:0005576">
    <property type="term" value="C:extracellular region"/>
    <property type="evidence" value="ECO:0007669"/>
    <property type="project" value="UniProtKB-SubCell"/>
</dbReference>
<evidence type="ECO:0000313" key="7">
    <source>
        <dbReference type="Proteomes" id="UP001632037"/>
    </source>
</evidence>
<dbReference type="InterPro" id="IPR031825">
    <property type="entry name" value="RXLR"/>
</dbReference>
<gene>
    <name evidence="6" type="ORF">V7S43_009861</name>
</gene>
<evidence type="ECO:0000256" key="5">
    <source>
        <dbReference type="RuleBase" id="RU367124"/>
    </source>
</evidence>
<organism evidence="6 7">
    <name type="scientific">Phytophthora oleae</name>
    <dbReference type="NCBI Taxonomy" id="2107226"/>
    <lineage>
        <taxon>Eukaryota</taxon>
        <taxon>Sar</taxon>
        <taxon>Stramenopiles</taxon>
        <taxon>Oomycota</taxon>
        <taxon>Peronosporomycetes</taxon>
        <taxon>Peronosporales</taxon>
        <taxon>Peronosporaceae</taxon>
        <taxon>Phytophthora</taxon>
    </lineage>
</organism>
<comment type="similarity">
    <text evidence="2 5">Belongs to the RxLR effector family.</text>
</comment>
<evidence type="ECO:0000256" key="4">
    <source>
        <dbReference type="ARBA" id="ARBA00022729"/>
    </source>
</evidence>
<accession>A0ABD3FER7</accession>